<dbReference type="Proteomes" id="UP000054495">
    <property type="component" value="Unassembled WGS sequence"/>
</dbReference>
<organism evidence="1 2">
    <name type="scientific">Ancylostoma ceylanicum</name>
    <dbReference type="NCBI Taxonomy" id="53326"/>
    <lineage>
        <taxon>Eukaryota</taxon>
        <taxon>Metazoa</taxon>
        <taxon>Ecdysozoa</taxon>
        <taxon>Nematoda</taxon>
        <taxon>Chromadorea</taxon>
        <taxon>Rhabditida</taxon>
        <taxon>Rhabditina</taxon>
        <taxon>Rhabditomorpha</taxon>
        <taxon>Strongyloidea</taxon>
        <taxon>Ancylostomatidae</taxon>
        <taxon>Ancylostomatinae</taxon>
        <taxon>Ancylostoma</taxon>
    </lineage>
</organism>
<accession>A0A0D6LRQ6</accession>
<name>A0A0D6LRQ6_9BILA</name>
<evidence type="ECO:0000313" key="2">
    <source>
        <dbReference type="Proteomes" id="UP000054495"/>
    </source>
</evidence>
<proteinExistence type="predicted"/>
<protein>
    <submittedName>
        <fullName evidence="1">Uncharacterized protein</fullName>
    </submittedName>
</protein>
<gene>
    <name evidence="1" type="ORF">ANCCEY_06335</name>
</gene>
<keyword evidence="2" id="KW-1185">Reference proteome</keyword>
<sequence>MSRRSLYRKLRSDIRWIFVLDDSATVNKQRDAQGIVEVDYHLDLSDYRDSQTTTYTRSLPLWDNQSLNFCLRLDLAKQVVEAALSSGAVAQVARTIEESLELDGFGITVLQVDYTNPKTKLNATIPHDLKRWCSVYVGVDPDLGFPYLYEIQLGKLLEEFD</sequence>
<dbReference type="EMBL" id="KE124937">
    <property type="protein sequence ID" value="EPB74569.1"/>
    <property type="molecule type" value="Genomic_DNA"/>
</dbReference>
<dbReference type="AlphaFoldDB" id="A0A0D6LRQ6"/>
<reference evidence="1 2" key="1">
    <citation type="submission" date="2013-05" db="EMBL/GenBank/DDBJ databases">
        <title>Draft genome of the parasitic nematode Anyclostoma ceylanicum.</title>
        <authorList>
            <person name="Mitreva M."/>
        </authorList>
    </citation>
    <scope>NUCLEOTIDE SEQUENCE [LARGE SCALE GENOMIC DNA]</scope>
</reference>
<evidence type="ECO:0000313" key="1">
    <source>
        <dbReference type="EMBL" id="EPB74569.1"/>
    </source>
</evidence>